<evidence type="ECO:0000256" key="2">
    <source>
        <dbReference type="ARBA" id="ARBA00008821"/>
    </source>
</evidence>
<feature type="transmembrane region" description="Helical" evidence="8">
    <location>
        <begin position="88"/>
        <end position="109"/>
    </location>
</feature>
<dbReference type="Proteomes" id="UP000199258">
    <property type="component" value="Unassembled WGS sequence"/>
</dbReference>
<name>A0A1G8P7V8_9MICC</name>
<keyword evidence="4" id="KW-1003">Cell membrane</keyword>
<evidence type="ECO:0000256" key="5">
    <source>
        <dbReference type="ARBA" id="ARBA00022692"/>
    </source>
</evidence>
<evidence type="ECO:0000256" key="6">
    <source>
        <dbReference type="ARBA" id="ARBA00022989"/>
    </source>
</evidence>
<evidence type="ECO:0000313" key="10">
    <source>
        <dbReference type="Proteomes" id="UP000199258"/>
    </source>
</evidence>
<feature type="transmembrane region" description="Helical" evidence="8">
    <location>
        <begin position="35"/>
        <end position="53"/>
    </location>
</feature>
<dbReference type="NCBIfam" id="TIGR00801">
    <property type="entry name" value="ncs2"/>
    <property type="match status" value="1"/>
</dbReference>
<dbReference type="NCBIfam" id="TIGR03173">
    <property type="entry name" value="pbuX"/>
    <property type="match status" value="1"/>
</dbReference>
<evidence type="ECO:0000313" key="9">
    <source>
        <dbReference type="EMBL" id="SDI88532.1"/>
    </source>
</evidence>
<dbReference type="GO" id="GO:0005886">
    <property type="term" value="C:plasma membrane"/>
    <property type="evidence" value="ECO:0007669"/>
    <property type="project" value="UniProtKB-SubCell"/>
</dbReference>
<feature type="transmembrane region" description="Helical" evidence="8">
    <location>
        <begin position="413"/>
        <end position="436"/>
    </location>
</feature>
<feature type="transmembrane region" description="Helical" evidence="8">
    <location>
        <begin position="115"/>
        <end position="134"/>
    </location>
</feature>
<dbReference type="PROSITE" id="PS01116">
    <property type="entry name" value="XANTH_URACIL_PERMASE"/>
    <property type="match status" value="1"/>
</dbReference>
<evidence type="ECO:0000256" key="1">
    <source>
        <dbReference type="ARBA" id="ARBA00004651"/>
    </source>
</evidence>
<feature type="transmembrane region" description="Helical" evidence="8">
    <location>
        <begin position="173"/>
        <end position="192"/>
    </location>
</feature>
<comment type="subcellular location">
    <subcellularLocation>
        <location evidence="1">Cell membrane</location>
        <topology evidence="1">Multi-pass membrane protein</topology>
    </subcellularLocation>
</comment>
<proteinExistence type="inferred from homology"/>
<gene>
    <name evidence="9" type="ORF">SAMN04488693_13016</name>
</gene>
<feature type="transmembrane region" description="Helical" evidence="8">
    <location>
        <begin position="242"/>
        <end position="262"/>
    </location>
</feature>
<dbReference type="EMBL" id="FNDT01000030">
    <property type="protein sequence ID" value="SDI88532.1"/>
    <property type="molecule type" value="Genomic_DNA"/>
</dbReference>
<accession>A0A1G8P7V8</accession>
<feature type="transmembrane region" description="Helical" evidence="8">
    <location>
        <begin position="59"/>
        <end position="76"/>
    </location>
</feature>
<feature type="transmembrane region" description="Helical" evidence="8">
    <location>
        <begin position="204"/>
        <end position="222"/>
    </location>
</feature>
<keyword evidence="6 8" id="KW-1133">Transmembrane helix</keyword>
<dbReference type="InterPro" id="IPR017588">
    <property type="entry name" value="UacT-like"/>
</dbReference>
<evidence type="ECO:0000256" key="4">
    <source>
        <dbReference type="ARBA" id="ARBA00022475"/>
    </source>
</evidence>
<keyword evidence="7 8" id="KW-0472">Membrane</keyword>
<feature type="transmembrane region" description="Helical" evidence="8">
    <location>
        <begin position="356"/>
        <end position="373"/>
    </location>
</feature>
<dbReference type="OrthoDB" id="9805749at2"/>
<dbReference type="STRING" id="335973.SAMN04488693_13016"/>
<feature type="transmembrane region" description="Helical" evidence="8">
    <location>
        <begin position="139"/>
        <end position="161"/>
    </location>
</feature>
<comment type="similarity">
    <text evidence="2">Belongs to the nucleobase:cation symporter-2 (NCS2) (TC 2.A.40) family.</text>
</comment>
<dbReference type="InterPro" id="IPR006042">
    <property type="entry name" value="Xan_ur_permease"/>
</dbReference>
<evidence type="ECO:0000256" key="7">
    <source>
        <dbReference type="ARBA" id="ARBA00023136"/>
    </source>
</evidence>
<dbReference type="AlphaFoldDB" id="A0A1G8P7V8"/>
<protein>
    <submittedName>
        <fullName evidence="9">Nucleobase:cation symporter-2, NCS2 family</fullName>
    </submittedName>
</protein>
<keyword evidence="3" id="KW-0813">Transport</keyword>
<dbReference type="PANTHER" id="PTHR42810:SF4">
    <property type="entry name" value="URIC ACID TRANSPORTER UACT"/>
    <property type="match status" value="1"/>
</dbReference>
<feature type="transmembrane region" description="Helical" evidence="8">
    <location>
        <begin position="327"/>
        <end position="350"/>
    </location>
</feature>
<dbReference type="NCBIfam" id="NF037981">
    <property type="entry name" value="NCS2_1"/>
    <property type="match status" value="1"/>
</dbReference>
<keyword evidence="10" id="KW-1185">Reference proteome</keyword>
<feature type="transmembrane region" description="Helical" evidence="8">
    <location>
        <begin position="385"/>
        <end position="407"/>
    </location>
</feature>
<dbReference type="PANTHER" id="PTHR42810">
    <property type="entry name" value="PURINE PERMEASE C1399.01C-RELATED"/>
    <property type="match status" value="1"/>
</dbReference>
<dbReference type="GO" id="GO:0042907">
    <property type="term" value="F:xanthine transmembrane transporter activity"/>
    <property type="evidence" value="ECO:0007669"/>
    <property type="project" value="TreeGrafter"/>
</dbReference>
<keyword evidence="5 8" id="KW-0812">Transmembrane</keyword>
<dbReference type="InterPro" id="IPR006043">
    <property type="entry name" value="NCS2"/>
</dbReference>
<sequence length="523" mass="54326">MKAVSSMKLQAKPQRPEDERLPLGRTFAYGFQHVLTMYGGIIAVPLIVGTAAGVSQDDIAVLIASCLFVGGAATILQSYGIKFFGSQLPLVQGVSFAGVATMTAILSGGGGLETVFGAVLVAAVIGLVLAPFFAKIIRFFPPVVTGVIITTIGLTLMPVAANWAMGGNRNADNYGSLTNIALAAGTLALVLLLSKLGNAAISRLSILLAIVAGTVIAALLGLADFSNVGNGAIFAFPQPFAFGWPVFDIAAIISMTIVILVCMTETTADILAVGEIARTKVDSRRIADGLRADMLSSALAPVFNSFAQTAFAQNVGLVAITGIRSRYVVSAGGLIMVILGLLPVLGRLVAAVPTPVLGGAGIVLFGTVAASGIRTLAKVKYEGNMNLVIVAVSLAFGMIPVVSRSFYDEFPTWFGIIFHSGISSAAIMAVLLNLLFNHLKAGNPDRASVFVASPPRMVREDELAALQDGDSFQGGRLVAADGTEIPVVTAAQYTVVKEKLDKGEVTCVEDIRRICDESPGTHA</sequence>
<organism evidence="9 10">
    <name type="scientific">Arthrobacter subterraneus</name>
    <dbReference type="NCBI Taxonomy" id="335973"/>
    <lineage>
        <taxon>Bacteria</taxon>
        <taxon>Bacillati</taxon>
        <taxon>Actinomycetota</taxon>
        <taxon>Actinomycetes</taxon>
        <taxon>Micrococcales</taxon>
        <taxon>Micrococcaceae</taxon>
        <taxon>Arthrobacter</taxon>
    </lineage>
</organism>
<evidence type="ECO:0000256" key="3">
    <source>
        <dbReference type="ARBA" id="ARBA00022448"/>
    </source>
</evidence>
<dbReference type="RefSeq" id="WP_090588341.1">
    <property type="nucleotide sequence ID" value="NZ_FNDT01000030.1"/>
</dbReference>
<evidence type="ECO:0000256" key="8">
    <source>
        <dbReference type="SAM" id="Phobius"/>
    </source>
</evidence>
<dbReference type="Pfam" id="PF00860">
    <property type="entry name" value="Xan_ur_permease"/>
    <property type="match status" value="1"/>
</dbReference>
<reference evidence="9 10" key="1">
    <citation type="submission" date="2016-10" db="EMBL/GenBank/DDBJ databases">
        <authorList>
            <person name="de Groot N.N."/>
        </authorList>
    </citation>
    <scope>NUCLEOTIDE SEQUENCE [LARGE SCALE GENOMIC DNA]</scope>
    <source>
        <strain evidence="9 10">NP_1H</strain>
    </source>
</reference>